<keyword evidence="2" id="KW-0805">Transcription regulation</keyword>
<dbReference type="PROSITE" id="PS50931">
    <property type="entry name" value="HTH_LYSR"/>
    <property type="match status" value="1"/>
</dbReference>
<dbReference type="GO" id="GO:0003677">
    <property type="term" value="F:DNA binding"/>
    <property type="evidence" value="ECO:0007669"/>
    <property type="project" value="UniProtKB-KW"/>
</dbReference>
<name>A0A852R7U4_9ACTN</name>
<dbReference type="RefSeq" id="WP_179725336.1">
    <property type="nucleotide sequence ID" value="NZ_BAABEF010000001.1"/>
</dbReference>
<sequence length="295" mass="31142">MEVHQLRYALAVADEGSFTAAAQALHVTQSGVSAQVALLERELDTRLFDRTPKGTRVAPSAVPVLDQVRRALAELDRVRTTADEINGLVSGTVAVGTVAGLSWPAFLDGIQSVHDDHPGLELSLREGRSFELQADVVAGRLDVALVSWPDQPLAGLSSWVALDERVVAVVGPRHPWTARAQVSAAELLHVPVICTSEGTGMRLAYSTLMRAEGLAAPVSWDVTLPTTARALAARGLGVAVVTSSSADAPSDLHQVRIASAHATSRLGLVWRADPPPSAAARATLATLRAHLEQPQ</sequence>
<evidence type="ECO:0000256" key="1">
    <source>
        <dbReference type="ARBA" id="ARBA00009437"/>
    </source>
</evidence>
<dbReference type="InterPro" id="IPR050950">
    <property type="entry name" value="HTH-type_LysR_regulators"/>
</dbReference>
<keyword evidence="4" id="KW-0804">Transcription</keyword>
<protein>
    <submittedName>
        <fullName evidence="6">DNA-binding transcriptional LysR family regulator</fullName>
    </submittedName>
</protein>
<evidence type="ECO:0000256" key="4">
    <source>
        <dbReference type="ARBA" id="ARBA00023163"/>
    </source>
</evidence>
<dbReference type="EMBL" id="JACCBF010000001">
    <property type="protein sequence ID" value="NYD29007.1"/>
    <property type="molecule type" value="Genomic_DNA"/>
</dbReference>
<dbReference type="InterPro" id="IPR000847">
    <property type="entry name" value="LysR_HTH_N"/>
</dbReference>
<comment type="similarity">
    <text evidence="1">Belongs to the LysR transcriptional regulatory family.</text>
</comment>
<evidence type="ECO:0000259" key="5">
    <source>
        <dbReference type="PROSITE" id="PS50931"/>
    </source>
</evidence>
<dbReference type="AlphaFoldDB" id="A0A852R7U4"/>
<dbReference type="Gene3D" id="1.10.10.10">
    <property type="entry name" value="Winged helix-like DNA-binding domain superfamily/Winged helix DNA-binding domain"/>
    <property type="match status" value="1"/>
</dbReference>
<proteinExistence type="inferred from homology"/>
<dbReference type="Gene3D" id="3.40.190.290">
    <property type="match status" value="1"/>
</dbReference>
<evidence type="ECO:0000313" key="7">
    <source>
        <dbReference type="Proteomes" id="UP000582231"/>
    </source>
</evidence>
<dbReference type="PANTHER" id="PTHR30419">
    <property type="entry name" value="HTH-TYPE TRANSCRIPTIONAL REGULATOR YBHD"/>
    <property type="match status" value="1"/>
</dbReference>
<evidence type="ECO:0000256" key="3">
    <source>
        <dbReference type="ARBA" id="ARBA00023125"/>
    </source>
</evidence>
<dbReference type="Pfam" id="PF03466">
    <property type="entry name" value="LysR_substrate"/>
    <property type="match status" value="1"/>
</dbReference>
<organism evidence="6 7">
    <name type="scientific">Nocardioides kongjuensis</name>
    <dbReference type="NCBI Taxonomy" id="349522"/>
    <lineage>
        <taxon>Bacteria</taxon>
        <taxon>Bacillati</taxon>
        <taxon>Actinomycetota</taxon>
        <taxon>Actinomycetes</taxon>
        <taxon>Propionibacteriales</taxon>
        <taxon>Nocardioidaceae</taxon>
        <taxon>Nocardioides</taxon>
    </lineage>
</organism>
<gene>
    <name evidence="6" type="ORF">BJ958_000553</name>
</gene>
<feature type="domain" description="HTH lysR-type" evidence="5">
    <location>
        <begin position="1"/>
        <end position="58"/>
    </location>
</feature>
<keyword evidence="3 6" id="KW-0238">DNA-binding</keyword>
<dbReference type="InterPro" id="IPR036390">
    <property type="entry name" value="WH_DNA-bd_sf"/>
</dbReference>
<dbReference type="InterPro" id="IPR036388">
    <property type="entry name" value="WH-like_DNA-bd_sf"/>
</dbReference>
<dbReference type="GO" id="GO:0003700">
    <property type="term" value="F:DNA-binding transcription factor activity"/>
    <property type="evidence" value="ECO:0007669"/>
    <property type="project" value="InterPro"/>
</dbReference>
<accession>A0A852R7U4</accession>
<dbReference type="Proteomes" id="UP000582231">
    <property type="component" value="Unassembled WGS sequence"/>
</dbReference>
<dbReference type="Pfam" id="PF00126">
    <property type="entry name" value="HTH_1"/>
    <property type="match status" value="1"/>
</dbReference>
<dbReference type="PRINTS" id="PR00039">
    <property type="entry name" value="HTHLYSR"/>
</dbReference>
<reference evidence="6 7" key="1">
    <citation type="submission" date="2020-07" db="EMBL/GenBank/DDBJ databases">
        <title>Sequencing the genomes of 1000 actinobacteria strains.</title>
        <authorList>
            <person name="Klenk H.-P."/>
        </authorList>
    </citation>
    <scope>NUCLEOTIDE SEQUENCE [LARGE SCALE GENOMIC DNA]</scope>
    <source>
        <strain evidence="6 7">DSM 19082</strain>
    </source>
</reference>
<dbReference type="FunFam" id="1.10.10.10:FF:000001">
    <property type="entry name" value="LysR family transcriptional regulator"/>
    <property type="match status" value="1"/>
</dbReference>
<evidence type="ECO:0000256" key="2">
    <source>
        <dbReference type="ARBA" id="ARBA00023015"/>
    </source>
</evidence>
<dbReference type="SUPFAM" id="SSF46785">
    <property type="entry name" value="Winged helix' DNA-binding domain"/>
    <property type="match status" value="1"/>
</dbReference>
<dbReference type="SUPFAM" id="SSF53850">
    <property type="entry name" value="Periplasmic binding protein-like II"/>
    <property type="match status" value="1"/>
</dbReference>
<comment type="caution">
    <text evidence="6">The sequence shown here is derived from an EMBL/GenBank/DDBJ whole genome shotgun (WGS) entry which is preliminary data.</text>
</comment>
<dbReference type="InterPro" id="IPR005119">
    <property type="entry name" value="LysR_subst-bd"/>
</dbReference>
<evidence type="ECO:0000313" key="6">
    <source>
        <dbReference type="EMBL" id="NYD29007.1"/>
    </source>
</evidence>
<keyword evidence="7" id="KW-1185">Reference proteome</keyword>
<dbReference type="GO" id="GO:0005829">
    <property type="term" value="C:cytosol"/>
    <property type="evidence" value="ECO:0007669"/>
    <property type="project" value="TreeGrafter"/>
</dbReference>
<dbReference type="PANTHER" id="PTHR30419:SF8">
    <property type="entry name" value="NITROGEN ASSIMILATION TRANSCRIPTIONAL ACTIVATOR-RELATED"/>
    <property type="match status" value="1"/>
</dbReference>